<dbReference type="EMBL" id="MN059228">
    <property type="protein sequence ID" value="QED43828.1"/>
    <property type="molecule type" value="Genomic_RNA"/>
</dbReference>
<dbReference type="Pfam" id="PF01443">
    <property type="entry name" value="Viral_helicase1"/>
    <property type="match status" value="1"/>
</dbReference>
<dbReference type="GO" id="GO:0005524">
    <property type="term" value="F:ATP binding"/>
    <property type="evidence" value="ECO:0007669"/>
    <property type="project" value="InterPro"/>
</dbReference>
<dbReference type="SUPFAM" id="SSF52540">
    <property type="entry name" value="P-loop containing nucleoside triphosphate hydrolases"/>
    <property type="match status" value="1"/>
</dbReference>
<gene>
    <name evidence="2" type="primary">ORF2</name>
</gene>
<name>A0A6M2YV55_9VIRU</name>
<accession>A0A6M2YV55</accession>
<proteinExistence type="predicted"/>
<dbReference type="InterPro" id="IPR027351">
    <property type="entry name" value="(+)RNA_virus_helicase_core_dom"/>
</dbReference>
<feature type="domain" description="(+)RNA virus helicase C-terminal" evidence="1">
    <location>
        <begin position="25"/>
        <end position="228"/>
    </location>
</feature>
<protein>
    <submittedName>
        <fullName evidence="2">TGB1</fullName>
    </submittedName>
</protein>
<reference evidence="2" key="1">
    <citation type="submission" date="2019-06" db="EMBL/GenBank/DDBJ databases">
        <authorList>
            <person name="Jo Y."/>
            <person name="Cho W.K."/>
        </authorList>
    </citation>
    <scope>NUCLEOTIDE SEQUENCE</scope>
    <source>
        <strain evidence="2">G61</strain>
    </source>
</reference>
<sequence>MDVFCKVLIECGFSRLEGSGNKCKVVLGVPGCGKSSCIRRLINLDSRFIAATFGTPDPLNVTGRRICAVTELTTLDYTGKFLLLDEFQRGDFEELKPFALFGDVCQFFDSTRSYPLADWCKIVSHRVNKETCDFLRNFGFEITSSVPGKLTFGGLYENELQGIVITYCTEVSALLKAHCVEHYTLEDCRGSEFAETSVCLSDSVIHREDLAKFYVCATRSRGDLLILTPDAVKPTT</sequence>
<organism evidence="2">
    <name type="scientific">Garlic latent virus</name>
    <dbReference type="NCBI Taxonomy" id="12458"/>
    <lineage>
        <taxon>Viruses</taxon>
        <taxon>Riboviria</taxon>
        <taxon>Orthornavirae</taxon>
        <taxon>Kitrinoviricota</taxon>
        <taxon>Alsuviricetes</taxon>
        <taxon>Tymovirales</taxon>
        <taxon>Betaflexiviridae</taxon>
        <taxon>Quinvirinae</taxon>
        <taxon>Carlavirus</taxon>
        <taxon>Carlavirus latensascalonici</taxon>
        <taxon>Shallot latent virus</taxon>
    </lineage>
</organism>
<evidence type="ECO:0000259" key="1">
    <source>
        <dbReference type="Pfam" id="PF01443"/>
    </source>
</evidence>
<dbReference type="InterPro" id="IPR027417">
    <property type="entry name" value="P-loop_NTPase"/>
</dbReference>
<evidence type="ECO:0000313" key="2">
    <source>
        <dbReference type="EMBL" id="QED43828.1"/>
    </source>
</evidence>